<feature type="transmembrane region" description="Helical" evidence="1">
    <location>
        <begin position="208"/>
        <end position="224"/>
    </location>
</feature>
<feature type="transmembrane region" description="Helical" evidence="1">
    <location>
        <begin position="119"/>
        <end position="140"/>
    </location>
</feature>
<evidence type="ECO:0000256" key="1">
    <source>
        <dbReference type="SAM" id="Phobius"/>
    </source>
</evidence>
<keyword evidence="1" id="KW-0472">Membrane</keyword>
<feature type="transmembrane region" description="Helical" evidence="1">
    <location>
        <begin position="1601"/>
        <end position="1624"/>
    </location>
</feature>
<feature type="transmembrane region" description="Helical" evidence="1">
    <location>
        <begin position="186"/>
        <end position="202"/>
    </location>
</feature>
<dbReference type="PANTHER" id="PTHR31600">
    <property type="entry name" value="TINY MACROCYSTS PROTEIN B-RELATED"/>
    <property type="match status" value="1"/>
</dbReference>
<dbReference type="Proteomes" id="UP000688137">
    <property type="component" value="Unassembled WGS sequence"/>
</dbReference>
<accession>A0A8S1NMS8</accession>
<feature type="transmembrane region" description="Helical" evidence="1">
    <location>
        <begin position="25"/>
        <end position="44"/>
    </location>
</feature>
<comment type="caution">
    <text evidence="2">The sequence shown here is derived from an EMBL/GenBank/DDBJ whole genome shotgun (WGS) entry which is preliminary data.</text>
</comment>
<organism evidence="2 3">
    <name type="scientific">Paramecium primaurelia</name>
    <dbReference type="NCBI Taxonomy" id="5886"/>
    <lineage>
        <taxon>Eukaryota</taxon>
        <taxon>Sar</taxon>
        <taxon>Alveolata</taxon>
        <taxon>Ciliophora</taxon>
        <taxon>Intramacronucleata</taxon>
        <taxon>Oligohymenophorea</taxon>
        <taxon>Peniculida</taxon>
        <taxon>Parameciidae</taxon>
        <taxon>Paramecium</taxon>
    </lineage>
</organism>
<feature type="transmembrane region" description="Helical" evidence="1">
    <location>
        <begin position="1349"/>
        <end position="1369"/>
    </location>
</feature>
<feature type="transmembrane region" description="Helical" evidence="1">
    <location>
        <begin position="1567"/>
        <end position="1589"/>
    </location>
</feature>
<sequence>MNSIIIKNKLSNLYEIIRESKSQNYFNPSFIWILYIGMRLSYILRVDQFNHQEYQDKQLMLIKNLINWFHLLKPIQSIEMDSIKSLIVILISIVHWLSSLITLFNNNQMRFFNYFQNQYFTYLQILYLYPSFIHIHQLQYQNENQIIIIICIIPIIFNYSIFTYIQRNYLLPSNNPFTKRYRPYNYLVNLSEIILLLLFPYIDEMFQSIILLIQFLIQIIDAILNQPYSQSMNLNYCIGSSILFYCSMLKCLSIYWTQIEFLYFCLIFIPLLTYITKKFLELIYEQNLKLSQLNKSIIIQMIDEYYQKNNNVIRIKIISTILLKYLAQSNLKIRLDKQFNHQILILFNLQSLSIQEKFLDEDLNAYKILYLYYTLDKQNLAYIQIKQFQIYMQCQSLYFSILQGFVLQNMYKKIDNKQQQNQGRLELQQIKQSQILQERCEPMIMQILELKIKYWDQLLNGYENIEQLSNVSMHLSQKVINLKDIVFMELNLEIFTLQKELFKLNLLDLRLLSQIFATVLNDYYTTLQIEKKIEEILNFERYVLSRNIQNLGLLNDDVIIIPVSMIKYQGMILGKSKQKLYKFFQFPNDDSNQQISHINQILPQYLQKKHEQFLKMFLQTGESSLFIISQDVYPIYYSGFLFSGTLQLISSYDQMEDYVLSAVLKKNIDNDDLILFDESGKILGIAQSIYQLLLFNSQTQDGNQFDNNILDSYIYFWFKDLLLLINEYQDQFKSQQTQLQNIQTTIIQPINDLQSLIKDHENFRKLHFLTQTQSIKTEQDPQTDQNQQIKITCFESNYINQINQFINDQLLKLYQNPIYFQVTFTLNFIKMQGCHQLFRLTINEYFQKEKNYVGTQSLYTSLINIKSQLGMISDYQIQTEEDLDELNQGLLINQPIINKLFIKDTDEIQNIRDISQKEDLNIQNIIERDQKESNLISPRLNRDILIQKDLIDEDSEYIRGNESNEIKSSSKKDIQENIQQVIQKEEFVHEKQSKSSNTSNKTQNSIYNLIKKLQYTQQYQTSIINAILITIIFTIFLIILISVELSIIRENTNKLEYSIPLVRIPQRFNRLFCTFITIGQLQLQSKLINQSYGDYYDYRIKNESALRHAEIQNLMTELLKEFSIMEEEEQLPIMEIRIINEYIYQLQNVSMIEFDTLVNAKVDQLNELLQKIDENDEIIKRVQILLQFLEGNLINQLDLTIAIVNQIEENFFNLIQLNQVEELIFLVIILLIVIIMLILQYKQWLQPYKYMQTILLLIGNLSEKDIEFSGIRIYFILQKLNHNHSTWKNINYFRDYFWQSKMSITHQSLQFSFQIQSKEKNKVKMQQQQRAKQTSRIQETQFNIKNIQIILSFLYALLSGYAISAFIILKTNMDNSQPELNIAMNYVKFKQDLDGIMIISQLLKSQQILIEETMVSGIFKMNPQLNNKEKYFQTLYTELLKEFAPLINDMDEIYSKIYNNVIESRKMSEQNKQLLLNLYEKDLCEIIPTILPFCTYEQEKFIYFPTFPIASPNLNNKQIYQHGINGIYQQIISIFNTHYSLEKSGIEDTNHINFHQFLQSSEYIQIILPYFFDLSYAILEFYYIIIQAAQDILENDYWMILQYYIIAGIGCINILYLVIILRAITLQKRVRLIRQALIVIPYESLQDQIILNSIKKIDRNI</sequence>
<feature type="transmembrane region" description="Helical" evidence="1">
    <location>
        <begin position="86"/>
        <end position="107"/>
    </location>
</feature>
<keyword evidence="1" id="KW-0812">Transmembrane</keyword>
<evidence type="ECO:0000313" key="2">
    <source>
        <dbReference type="EMBL" id="CAD8093492.1"/>
    </source>
</evidence>
<feature type="transmembrane region" description="Helical" evidence="1">
    <location>
        <begin position="261"/>
        <end position="280"/>
    </location>
</feature>
<keyword evidence="3" id="KW-1185">Reference proteome</keyword>
<dbReference type="OMA" id="QMENIHE"/>
<evidence type="ECO:0000313" key="3">
    <source>
        <dbReference type="Proteomes" id="UP000688137"/>
    </source>
</evidence>
<proteinExistence type="predicted"/>
<keyword evidence="1" id="KW-1133">Transmembrane helix</keyword>
<dbReference type="InterPro" id="IPR052994">
    <property type="entry name" value="Tiny_macrocysts_regulators"/>
</dbReference>
<evidence type="ECO:0008006" key="4">
    <source>
        <dbReference type="Google" id="ProtNLM"/>
    </source>
</evidence>
<name>A0A8S1NMS8_PARPR</name>
<feature type="transmembrane region" description="Helical" evidence="1">
    <location>
        <begin position="1223"/>
        <end position="1241"/>
    </location>
</feature>
<feature type="transmembrane region" description="Helical" evidence="1">
    <location>
        <begin position="1023"/>
        <end position="1048"/>
    </location>
</feature>
<protein>
    <recommendedName>
        <fullName evidence="4">Transmembrane protein</fullName>
    </recommendedName>
</protein>
<dbReference type="PANTHER" id="PTHR31600:SF2">
    <property type="entry name" value="GAMETE ENRICHED GENE 10 PROTEIN-RELATED"/>
    <property type="match status" value="1"/>
</dbReference>
<feature type="transmembrane region" description="Helical" evidence="1">
    <location>
        <begin position="146"/>
        <end position="165"/>
    </location>
</feature>
<dbReference type="EMBL" id="CAJJDM010000096">
    <property type="protein sequence ID" value="CAD8093492.1"/>
    <property type="molecule type" value="Genomic_DNA"/>
</dbReference>
<gene>
    <name evidence="2" type="ORF">PPRIM_AZ9-3.1.T0930122</name>
</gene>
<reference evidence="2" key="1">
    <citation type="submission" date="2021-01" db="EMBL/GenBank/DDBJ databases">
        <authorList>
            <consortium name="Genoscope - CEA"/>
            <person name="William W."/>
        </authorList>
    </citation>
    <scope>NUCLEOTIDE SEQUENCE</scope>
</reference>